<reference evidence="1 2" key="1">
    <citation type="journal article" date="2021" name="Nat. Commun.">
        <title>Genetic determinants of endophytism in the Arabidopsis root mycobiome.</title>
        <authorList>
            <person name="Mesny F."/>
            <person name="Miyauchi S."/>
            <person name="Thiergart T."/>
            <person name="Pickel B."/>
            <person name="Atanasova L."/>
            <person name="Karlsson M."/>
            <person name="Huettel B."/>
            <person name="Barry K.W."/>
            <person name="Haridas S."/>
            <person name="Chen C."/>
            <person name="Bauer D."/>
            <person name="Andreopoulos W."/>
            <person name="Pangilinan J."/>
            <person name="LaButti K."/>
            <person name="Riley R."/>
            <person name="Lipzen A."/>
            <person name="Clum A."/>
            <person name="Drula E."/>
            <person name="Henrissat B."/>
            <person name="Kohler A."/>
            <person name="Grigoriev I.V."/>
            <person name="Martin F.M."/>
            <person name="Hacquard S."/>
        </authorList>
    </citation>
    <scope>NUCLEOTIDE SEQUENCE [LARGE SCALE GENOMIC DNA]</scope>
    <source>
        <strain evidence="1 2">MPI-SDFR-AT-0080</strain>
    </source>
</reference>
<dbReference type="EMBL" id="JAGTJR010000089">
    <property type="protein sequence ID" value="KAH7012367.1"/>
    <property type="molecule type" value="Genomic_DNA"/>
</dbReference>
<comment type="caution">
    <text evidence="1">The sequence shown here is derived from an EMBL/GenBank/DDBJ whole genome shotgun (WGS) entry which is preliminary data.</text>
</comment>
<protein>
    <submittedName>
        <fullName evidence="1">Uncharacterized protein</fullName>
    </submittedName>
</protein>
<evidence type="ECO:0000313" key="2">
    <source>
        <dbReference type="Proteomes" id="UP000774617"/>
    </source>
</evidence>
<organism evidence="1 2">
    <name type="scientific">Macrophomina phaseolina</name>
    <dbReference type="NCBI Taxonomy" id="35725"/>
    <lineage>
        <taxon>Eukaryota</taxon>
        <taxon>Fungi</taxon>
        <taxon>Dikarya</taxon>
        <taxon>Ascomycota</taxon>
        <taxon>Pezizomycotina</taxon>
        <taxon>Dothideomycetes</taxon>
        <taxon>Dothideomycetes incertae sedis</taxon>
        <taxon>Botryosphaeriales</taxon>
        <taxon>Botryosphaeriaceae</taxon>
        <taxon>Macrophomina</taxon>
    </lineage>
</organism>
<sequence length="103" mass="11238">MSFVGAGRKEAYLAAGGRRVRDKCYFIELTLLVKPGLGASVYKYVFFILTACILVEFDVDTVEKATLYTPPISCVLRVPFALESGTVGVNPFFLPDVQVPVDG</sequence>
<gene>
    <name evidence="1" type="ORF">B0J12DRAFT_747245</name>
</gene>
<name>A0ABQ8FQJ3_9PEZI</name>
<accession>A0ABQ8FQJ3</accession>
<proteinExistence type="predicted"/>
<dbReference type="Proteomes" id="UP000774617">
    <property type="component" value="Unassembled WGS sequence"/>
</dbReference>
<evidence type="ECO:0000313" key="1">
    <source>
        <dbReference type="EMBL" id="KAH7012367.1"/>
    </source>
</evidence>
<keyword evidence="2" id="KW-1185">Reference proteome</keyword>